<protein>
    <submittedName>
        <fullName evidence="3">Universal stress protein</fullName>
    </submittedName>
</protein>
<dbReference type="Pfam" id="PF00582">
    <property type="entry name" value="Usp"/>
    <property type="match status" value="1"/>
</dbReference>
<proteinExistence type="inferred from homology"/>
<feature type="domain" description="UspA" evidence="2">
    <location>
        <begin position="1"/>
        <end position="141"/>
    </location>
</feature>
<comment type="caution">
    <text evidence="3">The sequence shown here is derived from an EMBL/GenBank/DDBJ whole genome shotgun (WGS) entry which is preliminary data.</text>
</comment>
<dbReference type="Proteomes" id="UP001560573">
    <property type="component" value="Unassembled WGS sequence"/>
</dbReference>
<dbReference type="RefSeq" id="WP_369332117.1">
    <property type="nucleotide sequence ID" value="NZ_JAULBC010000010.1"/>
</dbReference>
<evidence type="ECO:0000313" key="3">
    <source>
        <dbReference type="EMBL" id="MEX6690702.1"/>
    </source>
</evidence>
<dbReference type="PANTHER" id="PTHR46268">
    <property type="entry name" value="STRESS RESPONSE PROTEIN NHAX"/>
    <property type="match status" value="1"/>
</dbReference>
<dbReference type="PANTHER" id="PTHR46268:SF6">
    <property type="entry name" value="UNIVERSAL STRESS PROTEIN UP12"/>
    <property type="match status" value="1"/>
</dbReference>
<name>A0ABV3ZLE4_9BACT</name>
<evidence type="ECO:0000256" key="1">
    <source>
        <dbReference type="ARBA" id="ARBA00008791"/>
    </source>
</evidence>
<gene>
    <name evidence="3" type="ORF">QTN47_24560</name>
</gene>
<dbReference type="CDD" id="cd00293">
    <property type="entry name" value="USP-like"/>
    <property type="match status" value="1"/>
</dbReference>
<evidence type="ECO:0000259" key="2">
    <source>
        <dbReference type="Pfam" id="PF00582"/>
    </source>
</evidence>
<keyword evidence="4" id="KW-1185">Reference proteome</keyword>
<dbReference type="PRINTS" id="PR01438">
    <property type="entry name" value="UNVRSLSTRESS"/>
</dbReference>
<dbReference type="InterPro" id="IPR006016">
    <property type="entry name" value="UspA"/>
</dbReference>
<dbReference type="SUPFAM" id="SSF52402">
    <property type="entry name" value="Adenine nucleotide alpha hydrolases-like"/>
    <property type="match status" value="2"/>
</dbReference>
<accession>A0ABV3ZLE4</accession>
<reference evidence="3 4" key="1">
    <citation type="submission" date="2023-07" db="EMBL/GenBank/DDBJ databases">
        <authorList>
            <person name="Lian W.-H."/>
        </authorList>
    </citation>
    <scope>NUCLEOTIDE SEQUENCE [LARGE SCALE GENOMIC DNA]</scope>
    <source>
        <strain evidence="3 4">SYSU DXS3180</strain>
    </source>
</reference>
<dbReference type="Gene3D" id="3.40.50.12370">
    <property type="match status" value="1"/>
</dbReference>
<evidence type="ECO:0000313" key="4">
    <source>
        <dbReference type="Proteomes" id="UP001560573"/>
    </source>
</evidence>
<dbReference type="InterPro" id="IPR006015">
    <property type="entry name" value="Universal_stress_UspA"/>
</dbReference>
<dbReference type="EMBL" id="JAULBC010000010">
    <property type="protein sequence ID" value="MEX6690702.1"/>
    <property type="molecule type" value="Genomic_DNA"/>
</dbReference>
<organism evidence="3 4">
    <name type="scientific">Danxiaibacter flavus</name>
    <dbReference type="NCBI Taxonomy" id="3049108"/>
    <lineage>
        <taxon>Bacteria</taxon>
        <taxon>Pseudomonadati</taxon>
        <taxon>Bacteroidota</taxon>
        <taxon>Chitinophagia</taxon>
        <taxon>Chitinophagales</taxon>
        <taxon>Chitinophagaceae</taxon>
        <taxon>Danxiaibacter</taxon>
    </lineage>
</organism>
<sequence length="276" mass="31587">MKNVLVLTDFSDNALQALRYAAMLAKTYRLEKLVVLHSYDRFDAQPGGENEMEQEKKRKADIMAQLEELQHQELSNLQSTKITVLAEEGFLMEKINRLCEEMSIDLIVVGATGKSGWERHFVGSVAMQLLDEVNYPLLLVPHSAVVEPIKCAVFASDLKGLLEPTQEQLSPILSTLDAQILVLNVDRKEKEFGPETTFEMRDLHYYMDHFRATFYFTEDADTVEGLEQFAVDRNASLIITIHRPSGWFERIFKSSVSEQLALHTSIPLLCLYEERR</sequence>
<comment type="similarity">
    <text evidence="1">Belongs to the universal stress protein A family.</text>
</comment>